<dbReference type="GO" id="GO:0005737">
    <property type="term" value="C:cytoplasm"/>
    <property type="evidence" value="ECO:0007669"/>
    <property type="project" value="TreeGrafter"/>
</dbReference>
<evidence type="ECO:0000259" key="5">
    <source>
        <dbReference type="PROSITE" id="PS50011"/>
    </source>
</evidence>
<evidence type="ECO:0000256" key="4">
    <source>
        <dbReference type="SAM" id="MobiDB-lite"/>
    </source>
</evidence>
<evidence type="ECO:0000313" key="6">
    <source>
        <dbReference type="Proteomes" id="UP000095283"/>
    </source>
</evidence>
<dbReference type="SUPFAM" id="SSF56112">
    <property type="entry name" value="Protein kinase-like (PK-like)"/>
    <property type="match status" value="1"/>
</dbReference>
<evidence type="ECO:0000256" key="3">
    <source>
        <dbReference type="PROSITE-ProRule" id="PRU10141"/>
    </source>
</evidence>
<dbReference type="GO" id="GO:0035556">
    <property type="term" value="P:intracellular signal transduction"/>
    <property type="evidence" value="ECO:0007669"/>
    <property type="project" value="TreeGrafter"/>
</dbReference>
<dbReference type="GO" id="GO:0005524">
    <property type="term" value="F:ATP binding"/>
    <property type="evidence" value="ECO:0007669"/>
    <property type="project" value="UniProtKB-UniRule"/>
</dbReference>
<evidence type="ECO:0000256" key="2">
    <source>
        <dbReference type="ARBA" id="ARBA00022840"/>
    </source>
</evidence>
<dbReference type="InterPro" id="IPR017441">
    <property type="entry name" value="Protein_kinase_ATP_BS"/>
</dbReference>
<dbReference type="Proteomes" id="UP000095283">
    <property type="component" value="Unplaced"/>
</dbReference>
<dbReference type="InterPro" id="IPR000719">
    <property type="entry name" value="Prot_kinase_dom"/>
</dbReference>
<dbReference type="PANTHER" id="PTHR24346:SF30">
    <property type="entry name" value="MATERNAL EMBRYONIC LEUCINE ZIPPER KINASE"/>
    <property type="match status" value="1"/>
</dbReference>
<dbReference type="InterPro" id="IPR011009">
    <property type="entry name" value="Kinase-like_dom_sf"/>
</dbReference>
<sequence>MSYAVLDGLYVIHDELGSGGFGKVKLATHILTGLKVAIKIIDKKAIGVCALIAVKIYIFNYISKCVCSIYLFIYLQEDLPRVTTEMDALRTLSHQNICRLYQYIETEDKFFIVMELKLKKYCMWVETLLFYILNISLHGSGTRSPVSIGSGGDARTPRSATKTPRLRQRVMI</sequence>
<dbReference type="PROSITE" id="PS50011">
    <property type="entry name" value="PROTEIN_KINASE_DOM"/>
    <property type="match status" value="1"/>
</dbReference>
<feature type="domain" description="Protein kinase" evidence="5">
    <location>
        <begin position="10"/>
        <end position="172"/>
    </location>
</feature>
<evidence type="ECO:0000313" key="7">
    <source>
        <dbReference type="WBParaSite" id="Hba_00743"/>
    </source>
</evidence>
<keyword evidence="6" id="KW-1185">Reference proteome</keyword>
<dbReference type="AlphaFoldDB" id="A0A1I7W7X8"/>
<reference evidence="7" key="1">
    <citation type="submission" date="2016-11" db="UniProtKB">
        <authorList>
            <consortium name="WormBaseParasite"/>
        </authorList>
    </citation>
    <scope>IDENTIFICATION</scope>
</reference>
<dbReference type="PROSITE" id="PS00107">
    <property type="entry name" value="PROTEIN_KINASE_ATP"/>
    <property type="match status" value="1"/>
</dbReference>
<dbReference type="PANTHER" id="PTHR24346">
    <property type="entry name" value="MAP/MICROTUBULE AFFINITY-REGULATING KINASE"/>
    <property type="match status" value="1"/>
</dbReference>
<protein>
    <submittedName>
        <fullName evidence="7">Protein kinase domain-containing protein</fullName>
    </submittedName>
</protein>
<accession>A0A1I7W7X8</accession>
<organism evidence="6 7">
    <name type="scientific">Heterorhabditis bacteriophora</name>
    <name type="common">Entomopathogenic nematode worm</name>
    <dbReference type="NCBI Taxonomy" id="37862"/>
    <lineage>
        <taxon>Eukaryota</taxon>
        <taxon>Metazoa</taxon>
        <taxon>Ecdysozoa</taxon>
        <taxon>Nematoda</taxon>
        <taxon>Chromadorea</taxon>
        <taxon>Rhabditida</taxon>
        <taxon>Rhabditina</taxon>
        <taxon>Rhabditomorpha</taxon>
        <taxon>Strongyloidea</taxon>
        <taxon>Heterorhabditidae</taxon>
        <taxon>Heterorhabditis</taxon>
    </lineage>
</organism>
<keyword evidence="2 3" id="KW-0067">ATP-binding</keyword>
<feature type="binding site" evidence="3">
    <location>
        <position position="39"/>
    </location>
    <ligand>
        <name>ATP</name>
        <dbReference type="ChEBI" id="CHEBI:30616"/>
    </ligand>
</feature>
<keyword evidence="1 3" id="KW-0547">Nucleotide-binding</keyword>
<feature type="region of interest" description="Disordered" evidence="4">
    <location>
        <begin position="141"/>
        <end position="172"/>
    </location>
</feature>
<proteinExistence type="predicted"/>
<dbReference type="WBParaSite" id="Hba_00743">
    <property type="protein sequence ID" value="Hba_00743"/>
    <property type="gene ID" value="Hba_00743"/>
</dbReference>
<dbReference type="GO" id="GO:0004674">
    <property type="term" value="F:protein serine/threonine kinase activity"/>
    <property type="evidence" value="ECO:0007669"/>
    <property type="project" value="TreeGrafter"/>
</dbReference>
<name>A0A1I7W7X8_HETBA</name>
<dbReference type="Gene3D" id="3.30.200.20">
    <property type="entry name" value="Phosphorylase Kinase, domain 1"/>
    <property type="match status" value="1"/>
</dbReference>
<evidence type="ECO:0000256" key="1">
    <source>
        <dbReference type="ARBA" id="ARBA00022741"/>
    </source>
</evidence>